<proteinExistence type="predicted"/>
<sequence length="259" mass="26650">MTTADDWTRAVRAQVGLGRLLPLGGPRDGAWITEDAVATVLRAAGREVPGVRLGRLRVGPADEQGTTEAADAGQEAHGPVVPVPPSGLPPGPLRVSAECAAGPAEPLPSAAARLRAVLSAAAAERLGLTVTEVDVRVTRLLDEDPAPEPAPEPGREPEAARLDVPDGGDEARVALVALDVPGVAGLTGRLGGLGRAVHLEYPRPGETREAAALPRRHARVELALRPGHRAVDVARQVRTAVSDALTDHPTVAVVITAIG</sequence>
<keyword evidence="3" id="KW-1185">Reference proteome</keyword>
<reference evidence="2 3" key="1">
    <citation type="submission" date="2015-10" db="EMBL/GenBank/DDBJ databases">
        <title>Draft genome sequence of Streptomyces longwoodensis DSM 41677, type strain for the species Streptomyces longwoodensis.</title>
        <authorList>
            <person name="Ruckert C."/>
            <person name="Winkler A."/>
            <person name="Kalinowski J."/>
            <person name="Kampfer P."/>
            <person name="Glaeser S."/>
        </authorList>
    </citation>
    <scope>NUCLEOTIDE SEQUENCE [LARGE SCALE GENOMIC DNA]</scope>
    <source>
        <strain evidence="2 3">DSM 41677</strain>
    </source>
</reference>
<organism evidence="2 3">
    <name type="scientific">Streptomyces longwoodensis</name>
    <dbReference type="NCBI Taxonomy" id="68231"/>
    <lineage>
        <taxon>Bacteria</taxon>
        <taxon>Bacillati</taxon>
        <taxon>Actinomycetota</taxon>
        <taxon>Actinomycetes</taxon>
        <taxon>Kitasatosporales</taxon>
        <taxon>Streptomycetaceae</taxon>
        <taxon>Streptomyces</taxon>
    </lineage>
</organism>
<dbReference type="Proteomes" id="UP000053271">
    <property type="component" value="Unassembled WGS sequence"/>
</dbReference>
<evidence type="ECO:0000313" key="2">
    <source>
        <dbReference type="EMBL" id="KUN38890.1"/>
    </source>
</evidence>
<dbReference type="AlphaFoldDB" id="A0A101QZC7"/>
<gene>
    <name evidence="2" type="ORF">AQJ30_12275</name>
</gene>
<name>A0A101QZC7_9ACTN</name>
<comment type="caution">
    <text evidence="2">The sequence shown here is derived from an EMBL/GenBank/DDBJ whole genome shotgun (WGS) entry which is preliminary data.</text>
</comment>
<feature type="region of interest" description="Disordered" evidence="1">
    <location>
        <begin position="59"/>
        <end position="91"/>
    </location>
</feature>
<dbReference type="GeneID" id="91425382"/>
<evidence type="ECO:0000313" key="3">
    <source>
        <dbReference type="Proteomes" id="UP000053271"/>
    </source>
</evidence>
<feature type="compositionally biased region" description="Pro residues" evidence="1">
    <location>
        <begin position="81"/>
        <end position="91"/>
    </location>
</feature>
<accession>A0A101QZC7</accession>
<dbReference type="STRING" id="68231.AQJ30_12275"/>
<dbReference type="EMBL" id="LMWS01000014">
    <property type="protein sequence ID" value="KUN38890.1"/>
    <property type="molecule type" value="Genomic_DNA"/>
</dbReference>
<evidence type="ECO:0000256" key="1">
    <source>
        <dbReference type="SAM" id="MobiDB-lite"/>
    </source>
</evidence>
<feature type="region of interest" description="Disordered" evidence="1">
    <location>
        <begin position="141"/>
        <end position="165"/>
    </location>
</feature>
<dbReference type="RefSeq" id="WP_067232450.1">
    <property type="nucleotide sequence ID" value="NZ_KQ948551.1"/>
</dbReference>
<protein>
    <submittedName>
        <fullName evidence="2">Nucleopolyhedrovirus P10 family protein</fullName>
    </submittedName>
</protein>
<feature type="compositionally biased region" description="Basic and acidic residues" evidence="1">
    <location>
        <begin position="153"/>
        <end position="165"/>
    </location>
</feature>